<feature type="region of interest" description="Disordered" evidence="1">
    <location>
        <begin position="876"/>
        <end position="929"/>
    </location>
</feature>
<reference evidence="2 3" key="1">
    <citation type="journal article" date="2013" name="Nat. Commun.">
        <title>The evolution and pathogenic mechanisms of the rice sheath blight pathogen.</title>
        <authorList>
            <person name="Zheng A."/>
            <person name="Lin R."/>
            <person name="Xu L."/>
            <person name="Qin P."/>
            <person name="Tang C."/>
            <person name="Ai P."/>
            <person name="Zhang D."/>
            <person name="Liu Y."/>
            <person name="Sun Z."/>
            <person name="Feng H."/>
            <person name="Wang Y."/>
            <person name="Chen Y."/>
            <person name="Liang X."/>
            <person name="Fu R."/>
            <person name="Li Q."/>
            <person name="Zhang J."/>
            <person name="Yu X."/>
            <person name="Xie Z."/>
            <person name="Ding L."/>
            <person name="Guan P."/>
            <person name="Tang J."/>
            <person name="Liang Y."/>
            <person name="Wang S."/>
            <person name="Deng Q."/>
            <person name="Li S."/>
            <person name="Zhu J."/>
            <person name="Wang L."/>
            <person name="Liu H."/>
            <person name="Li P."/>
        </authorList>
    </citation>
    <scope>NUCLEOTIDE SEQUENCE [LARGE SCALE GENOMIC DNA]</scope>
    <source>
        <strain evidence="3">AG-1 IA</strain>
    </source>
</reference>
<evidence type="ECO:0000313" key="3">
    <source>
        <dbReference type="Proteomes" id="UP000011668"/>
    </source>
</evidence>
<dbReference type="OrthoDB" id="2434934at2759"/>
<feature type="compositionally biased region" description="Basic and acidic residues" evidence="1">
    <location>
        <begin position="131"/>
        <end position="146"/>
    </location>
</feature>
<comment type="caution">
    <text evidence="2">The sequence shown here is derived from an EMBL/GenBank/DDBJ whole genome shotgun (WGS) entry which is preliminary data.</text>
</comment>
<keyword evidence="3" id="KW-1185">Reference proteome</keyword>
<dbReference type="HOGENOM" id="CLU_354172_0_0_1"/>
<feature type="region of interest" description="Disordered" evidence="1">
    <location>
        <begin position="29"/>
        <end position="70"/>
    </location>
</feature>
<sequence>MGSSDVVGRRTYDQVRECIWTGHEELWSLGPRELEPGSGSITQSRTRRDDKCRAPGSAPPSEDKQSAETQHTGSSVTLFCSRVDPHQVEPLMTVCCIRIPAGARKWSPMMALPRSATKALGRWPWRHHTHGLVDTREGKDKGKDPLKSGFGLPASELKGAESEPIEYDATAPIVRTPSKLVKKRGLGTSEKEPVAKENDDEDGAPQSRPDTPSVDSTTAEHVIVPAHQSIPPTPTPKPNVLVKKNSLSKRAASKPVSAETPEAEEYDMPKEVEIQVPTPVAESPSVEKSIGDEQQQEQTPHTADPSADEHATPVEVVVPDTPAAPLSGPERTPSPSSSHTHPFPLRGVTPPNGTRFFEGTDGSLEPTETRTTVLTASVARPARPQRRISLRSFGFFYGKDSRPAHAFPAYVPPTERVLYEEEDAETGSIAPSQRTTPGHRRNHSRIPIGLLTSRKPALPKVAKGDRRAMESAMSLRTLIIGPAALDVKEKNRRGNEPKSTSATTALRKVNQQLLEPEEANRVIAALRELPPPDLPPTAAQTVESVRKKKGWAFGRGGTSREEERQEHKESTGTVAMPIHGCCLDITDEEADEKHFSKLTGSAFAGSTAGTEEANANTGSADLSSLIPMLKNLRLVNLHASPDLSSVNAASLSAHMSTPDLGFGQAADKDGPLAGSVPTPGSLVDGMEKVGQTLMSLGFATTQAVLPSHVGIHPPKDRMSVLTYWWGYEVVFPPPTIRYLSHVNSISSALLNFLTAFALFSNGVREMLPFIRYIAQFIDFEWNAIKAQDKGRGVVCAATWVMPAALVPRPWDFVDPPMSNKAAPAIISGPPMHVQPTIHATSVGLTVPQVSTTVITEPVEEAGETDVGAISDAEMRTNKPSSIHDNQHERAVDEQQGQQGFGLQDASNIPDNKTTAVPEPIEEIDTTKDD</sequence>
<feature type="compositionally biased region" description="Polar residues" evidence="1">
    <location>
        <begin position="292"/>
        <end position="301"/>
    </location>
</feature>
<organism evidence="2 3">
    <name type="scientific">Thanatephorus cucumeris (strain AG1-IA)</name>
    <name type="common">Rice sheath blight fungus</name>
    <name type="synonym">Rhizoctonia solani</name>
    <dbReference type="NCBI Taxonomy" id="983506"/>
    <lineage>
        <taxon>Eukaryota</taxon>
        <taxon>Fungi</taxon>
        <taxon>Dikarya</taxon>
        <taxon>Basidiomycota</taxon>
        <taxon>Agaricomycotina</taxon>
        <taxon>Agaricomycetes</taxon>
        <taxon>Cantharellales</taxon>
        <taxon>Ceratobasidiaceae</taxon>
        <taxon>Rhizoctonia</taxon>
        <taxon>Rhizoctonia solani AG-1</taxon>
    </lineage>
</organism>
<evidence type="ECO:0000313" key="2">
    <source>
        <dbReference type="EMBL" id="ELU42453.1"/>
    </source>
</evidence>
<evidence type="ECO:0000256" key="1">
    <source>
        <dbReference type="SAM" id="MobiDB-lite"/>
    </source>
</evidence>
<feature type="compositionally biased region" description="Polar residues" evidence="1">
    <location>
        <begin position="208"/>
        <end position="219"/>
    </location>
</feature>
<protein>
    <submittedName>
        <fullName evidence="2">Uncharacterized protein</fullName>
    </submittedName>
</protein>
<name>L8X0A0_THACA</name>
<dbReference type="Proteomes" id="UP000011668">
    <property type="component" value="Unassembled WGS sequence"/>
</dbReference>
<feature type="region of interest" description="Disordered" evidence="1">
    <location>
        <begin position="422"/>
        <end position="444"/>
    </location>
</feature>
<feature type="region of interest" description="Disordered" evidence="1">
    <location>
        <begin position="180"/>
        <end position="366"/>
    </location>
</feature>
<feature type="compositionally biased region" description="Low complexity" evidence="1">
    <location>
        <begin position="333"/>
        <end position="344"/>
    </location>
</feature>
<feature type="region of interest" description="Disordered" evidence="1">
    <location>
        <begin position="551"/>
        <end position="572"/>
    </location>
</feature>
<gene>
    <name evidence="2" type="ORF">AG1IA_03473</name>
</gene>
<dbReference type="EMBL" id="AFRT01000802">
    <property type="protein sequence ID" value="ELU42453.1"/>
    <property type="molecule type" value="Genomic_DNA"/>
</dbReference>
<feature type="compositionally biased region" description="Basic and acidic residues" evidence="1">
    <location>
        <begin position="558"/>
        <end position="570"/>
    </location>
</feature>
<feature type="region of interest" description="Disordered" evidence="1">
    <location>
        <begin position="131"/>
        <end position="163"/>
    </location>
</feature>
<dbReference type="AlphaFoldDB" id="L8X0A0"/>
<accession>L8X0A0</accession>
<feature type="compositionally biased region" description="Polar residues" evidence="1">
    <location>
        <begin position="904"/>
        <end position="914"/>
    </location>
</feature>
<proteinExistence type="predicted"/>